<evidence type="ECO:0000259" key="2">
    <source>
        <dbReference type="PROSITE" id="PS50181"/>
    </source>
</evidence>
<feature type="region of interest" description="Disordered" evidence="1">
    <location>
        <begin position="1"/>
        <end position="113"/>
    </location>
</feature>
<dbReference type="Gene3D" id="2.20.110.10">
    <property type="entry name" value="Histone H3 K4-specific methyltransferase SET7/9 N-terminal domain"/>
    <property type="match status" value="1"/>
</dbReference>
<dbReference type="PANTHER" id="PTHR12874">
    <property type="entry name" value="F-BOX ONLY PROTEIN 48-RELATED"/>
    <property type="match status" value="1"/>
</dbReference>
<proteinExistence type="predicted"/>
<dbReference type="SMART" id="SM00256">
    <property type="entry name" value="FBOX"/>
    <property type="match status" value="1"/>
</dbReference>
<feature type="domain" description="F-box" evidence="2">
    <location>
        <begin position="123"/>
        <end position="169"/>
    </location>
</feature>
<dbReference type="PANTHER" id="PTHR12874:SF9">
    <property type="entry name" value="F-BOX ONLY PROTEIN 48"/>
    <property type="match status" value="1"/>
</dbReference>
<gene>
    <name evidence="3" type="ORF">pclt_cds_1163</name>
</gene>
<reference evidence="3" key="1">
    <citation type="journal article" date="2019" name="Front. Microbiol.">
        <title>Pandoravirus Celtis Illustrates the Microevolution Processes at Work in the Giant Pandoraviridae Genomes.</title>
        <authorList>
            <person name="Legendre M."/>
            <person name="Alempic J.M."/>
            <person name="Philippe N."/>
            <person name="Lartigue A."/>
            <person name="Jeudy S."/>
            <person name="Poirot O."/>
            <person name="Ta N.T."/>
            <person name="Nin S."/>
            <person name="Coute Y."/>
            <person name="Abergel C."/>
            <person name="Claverie J.M."/>
        </authorList>
    </citation>
    <scope>NUCLEOTIDE SEQUENCE</scope>
</reference>
<feature type="region of interest" description="Disordered" evidence="1">
    <location>
        <begin position="438"/>
        <end position="469"/>
    </location>
</feature>
<dbReference type="SUPFAM" id="SSF81383">
    <property type="entry name" value="F-box domain"/>
    <property type="match status" value="1"/>
</dbReference>
<dbReference type="GO" id="GO:0019005">
    <property type="term" value="C:SCF ubiquitin ligase complex"/>
    <property type="evidence" value="ECO:0007669"/>
    <property type="project" value="TreeGrafter"/>
</dbReference>
<name>A0A4D6EJ49_9VIRU</name>
<feature type="compositionally biased region" description="Low complexity" evidence="1">
    <location>
        <begin position="438"/>
        <end position="448"/>
    </location>
</feature>
<protein>
    <submittedName>
        <fullName evidence="3">F-box domain containing protein</fullName>
    </submittedName>
</protein>
<dbReference type="Gene3D" id="1.20.1280.50">
    <property type="match status" value="1"/>
</dbReference>
<dbReference type="InterPro" id="IPR036047">
    <property type="entry name" value="F-box-like_dom_sf"/>
</dbReference>
<dbReference type="EMBL" id="MK174290">
    <property type="protein sequence ID" value="QBZ81744.1"/>
    <property type="molecule type" value="Genomic_DNA"/>
</dbReference>
<evidence type="ECO:0000256" key="1">
    <source>
        <dbReference type="SAM" id="MobiDB-lite"/>
    </source>
</evidence>
<dbReference type="GO" id="GO:0031146">
    <property type="term" value="P:SCF-dependent proteasomal ubiquitin-dependent protein catabolic process"/>
    <property type="evidence" value="ECO:0007669"/>
    <property type="project" value="TreeGrafter"/>
</dbReference>
<dbReference type="InterPro" id="IPR001810">
    <property type="entry name" value="F-box_dom"/>
</dbReference>
<dbReference type="Proteomes" id="UP001237152">
    <property type="component" value="Segment"/>
</dbReference>
<feature type="compositionally biased region" description="Basic residues" evidence="1">
    <location>
        <begin position="1"/>
        <end position="14"/>
    </location>
</feature>
<evidence type="ECO:0000313" key="3">
    <source>
        <dbReference type="EMBL" id="QBZ81744.1"/>
    </source>
</evidence>
<dbReference type="SUPFAM" id="SSF82185">
    <property type="entry name" value="Histone H3 K4-specific methyltransferase SET7/9 N-terminal domain"/>
    <property type="match status" value="1"/>
</dbReference>
<accession>A0A4D6EJ49</accession>
<dbReference type="Pfam" id="PF12937">
    <property type="entry name" value="F-box-like"/>
    <property type="match status" value="1"/>
</dbReference>
<feature type="compositionally biased region" description="Basic and acidic residues" evidence="1">
    <location>
        <begin position="68"/>
        <end position="80"/>
    </location>
</feature>
<evidence type="ECO:0000313" key="4">
    <source>
        <dbReference type="Proteomes" id="UP001237152"/>
    </source>
</evidence>
<dbReference type="CDD" id="cd09917">
    <property type="entry name" value="F-box_SF"/>
    <property type="match status" value="1"/>
</dbReference>
<dbReference type="PROSITE" id="PS50181">
    <property type="entry name" value="FBOX"/>
    <property type="match status" value="1"/>
</dbReference>
<organism evidence="3 4">
    <name type="scientific">Pandoravirus celtis</name>
    <dbReference type="NCBI Taxonomy" id="2568002"/>
    <lineage>
        <taxon>Viruses</taxon>
        <taxon>Pandoravirus</taxon>
    </lineage>
</organism>
<sequence>MPGRGLRKQQKAKMKQGIVHASAQTTKKHRPTMLGQRRAMPAATPTIGPPCATESGSGSWPRTTPKRPQHEAADGLLDDHHHHHHQQQQSHRYNSAKRRRSSNEDSVTESYPGLIDEAHDDAIDSDDALPEEIYLLIAGHCDLPDLCRLARASRKWHRVVSDPRLWKAAYMRHLPACASPHRCRGVITDAIVDAAFFTSGLAALGVPNDDLIEASQESMQHVVPMDTEEEAHDEAGDRRESPIVQEIHFDAVPAEPPACIPPWAVAVGEALARCCARVARSSGQAYAHASVEARAAVAAAPPCRHVPPSLNDAFGLGARHPRPAGRVDFDGPQFVCSPSTRSGIAHRSARLFGHLRGIFEWPARLEAAGTHRAVLFTDGRSYTNTTDEVSMVLLLVDADGRAVWVLARAPPTESLAIDGADWCVAGPFAPSTIALPGAAETSMTAAEETSTEDTPPRTPPDALAECVPETPTTTRSAAILVGRRTDGTLVCAHTSRAPTFLSTVPGLLRSIDGPCVMRSRGSDAIYRGPVHHGLRTGHGVACAANGNLVYVGQWDDDLPTGKGTLYGSNDRVVFRGVFADGMPDGGAGLLCVPPRQASGRTCKVWARRWTRPTHLAQRTAPCGQGHVRLEDGTRLDCLWDRNGRPPVVVRVHVPAASPLALGGAPCVLDLTVRPPSLYDEALGLLDDDVGDTDFCLASDTQRRRRGAQAIEVPVNERRRRTAKARWTTRIPAPFIAAPLTMWPEELVPKPGDWVARTLAQPALCFAVDLAPHRPGRLVVDLLDH</sequence>